<name>A0A2V1APK7_9ASCO</name>
<evidence type="ECO:0000256" key="10">
    <source>
        <dbReference type="SAM" id="Phobius"/>
    </source>
</evidence>
<evidence type="ECO:0000256" key="5">
    <source>
        <dbReference type="ARBA" id="ARBA00022692"/>
    </source>
</evidence>
<evidence type="ECO:0000256" key="9">
    <source>
        <dbReference type="ARBA" id="ARBA00023136"/>
    </source>
</evidence>
<evidence type="ECO:0008006" key="13">
    <source>
        <dbReference type="Google" id="ProtNLM"/>
    </source>
</evidence>
<accession>A0A2V1APK7</accession>
<sequence length="730" mass="84625">MRDLLVYVSGKNRRTLFIVLATFALLNLIYILGFSSVALVNGPSLTAGIGIWKFGTDQARYYVVDEEFVQINPSLRKIAKFSEDVPMGKAELTSALIEKLEKNGGELLKQIHKDVSDKYTEEYKTILRTDLEKQMQQDYTYLFYQTLQKSYTLLGELKARYLESHEAEIKQAIVYDYLKDTTDKELKAKFNEETVLKFDRQKYFKHVFDDILVKRSPRITKLTSAEVGRPINGNSFHEIIEPTYSKKWLMRKRVTLRDDQFEELQTTHDHVVRELRSIPRPPEELYSGEGIAISANGLHLPGALMLAAQLRQVGSELPIEIVLDTEKDYNRKACEEIAPKLSAKCVVTERVLGSATFEVLGKNPFQLKAVALLMSSFDHTIALDADNFVTKNVDYLLTSKPYLETSFILWPDIWHKGTSPLYYDIARYNIGEVVKRQGIDNTRQFSDYAGADHDKEIYFHDLDGTPSGRGVESGQLVFSKREHFRSLALATYYNIHKDFYYPLIYQGVHGSGDRETFVPALHVMNEPYYLCEFEVQFSGIDRPVHDKPGETFFDESTLVQRDPQESQTYARKWRTWLRSQGKDSRLYMFQRNEFTRDLVKRFKEETPESEDPSTIFLHVHMPKMNPLYNEVSTKDRYDYSSRYIRKIGDQDHRIGKADYELRIHALSQWLVCEEFTDEAFWNSYEVDRKGLCEKITDLVKSLKKDSNDLAAAELKVFDGKKHIEGKKQVV</sequence>
<dbReference type="STRING" id="45357.A0A2V1APK7"/>
<proteinExistence type="inferred from homology"/>
<comment type="caution">
    <text evidence="11">The sequence shown here is derived from an EMBL/GenBank/DDBJ whole genome shotgun (WGS) entry which is preliminary data.</text>
</comment>
<keyword evidence="9 10" id="KW-0472">Membrane</keyword>
<gene>
    <name evidence="11" type="ORF">CXQ85_001182</name>
</gene>
<dbReference type="RefSeq" id="XP_025339831.1">
    <property type="nucleotide sequence ID" value="XM_025484900.1"/>
</dbReference>
<dbReference type="EMBL" id="PKFO01000001">
    <property type="protein sequence ID" value="PVH18891.1"/>
    <property type="molecule type" value="Genomic_DNA"/>
</dbReference>
<dbReference type="GO" id="GO:0000026">
    <property type="term" value="F:alpha-1,2-mannosyltransferase activity"/>
    <property type="evidence" value="ECO:0007669"/>
    <property type="project" value="TreeGrafter"/>
</dbReference>
<dbReference type="AlphaFoldDB" id="A0A2V1APK7"/>
<evidence type="ECO:0000256" key="7">
    <source>
        <dbReference type="ARBA" id="ARBA00022989"/>
    </source>
</evidence>
<dbReference type="SUPFAM" id="SSF53448">
    <property type="entry name" value="Nucleotide-diphospho-sugar transferases"/>
    <property type="match status" value="1"/>
</dbReference>
<dbReference type="Pfam" id="PF11051">
    <property type="entry name" value="Mannosyl_trans3"/>
    <property type="match status" value="1"/>
</dbReference>
<dbReference type="OrthoDB" id="4484309at2759"/>
<keyword evidence="7 10" id="KW-1133">Transmembrane helix</keyword>
<dbReference type="PANTHER" id="PTHR31646:SF1">
    <property type="entry name" value="ALPHA-1,2-MANNOSYLTRANSFERASE MNN2"/>
    <property type="match status" value="1"/>
</dbReference>
<evidence type="ECO:0000313" key="12">
    <source>
        <dbReference type="Proteomes" id="UP000244309"/>
    </source>
</evidence>
<dbReference type="PANTHER" id="PTHR31646">
    <property type="entry name" value="ALPHA-1,2-MANNOSYLTRANSFERASE MNN2"/>
    <property type="match status" value="1"/>
</dbReference>
<dbReference type="GO" id="GO:0046354">
    <property type="term" value="P:mannan biosynthetic process"/>
    <property type="evidence" value="ECO:0007669"/>
    <property type="project" value="TreeGrafter"/>
</dbReference>
<comment type="similarity">
    <text evidence="3">Belongs to the MNN1/MNT family.</text>
</comment>
<keyword evidence="6" id="KW-0735">Signal-anchor</keyword>
<comment type="pathway">
    <text evidence="2">Protein modification; protein glycosylation.</text>
</comment>
<feature type="transmembrane region" description="Helical" evidence="10">
    <location>
        <begin position="16"/>
        <end position="40"/>
    </location>
</feature>
<comment type="subcellular location">
    <subcellularLocation>
        <location evidence="1">Golgi apparatus membrane</location>
        <topology evidence="1">Single-pass type II membrane protein</topology>
    </subcellularLocation>
</comment>
<dbReference type="VEuPathDB" id="FungiDB:CXQ85_001182"/>
<dbReference type="GO" id="GO:0000139">
    <property type="term" value="C:Golgi membrane"/>
    <property type="evidence" value="ECO:0007669"/>
    <property type="project" value="UniProtKB-SubCell"/>
</dbReference>
<keyword evidence="8" id="KW-0333">Golgi apparatus</keyword>
<evidence type="ECO:0000256" key="3">
    <source>
        <dbReference type="ARBA" id="ARBA00009105"/>
    </source>
</evidence>
<organism evidence="11 12">
    <name type="scientific">Candidozyma haemuli</name>
    <dbReference type="NCBI Taxonomy" id="45357"/>
    <lineage>
        <taxon>Eukaryota</taxon>
        <taxon>Fungi</taxon>
        <taxon>Dikarya</taxon>
        <taxon>Ascomycota</taxon>
        <taxon>Saccharomycotina</taxon>
        <taxon>Pichiomycetes</taxon>
        <taxon>Metschnikowiaceae</taxon>
        <taxon>Candidozyma</taxon>
    </lineage>
</organism>
<reference evidence="11 12" key="1">
    <citation type="submission" date="2017-12" db="EMBL/GenBank/DDBJ databases">
        <title>Genome Sequence of a Multidrug-Resistant Candida haemulonii Isolate from a Patient with Chronic Leg Ulcers in Israel.</title>
        <authorList>
            <person name="Chow N.A."/>
            <person name="Gade L."/>
            <person name="Batra D."/>
            <person name="Rowe L.A."/>
            <person name="Ben-Ami R."/>
            <person name="Loparev V.N."/>
            <person name="Litvintseva A.P."/>
        </authorList>
    </citation>
    <scope>NUCLEOTIDE SEQUENCE [LARGE SCALE GENOMIC DNA]</scope>
    <source>
        <strain evidence="11 12">B11899</strain>
    </source>
</reference>
<evidence type="ECO:0000256" key="4">
    <source>
        <dbReference type="ARBA" id="ARBA00022679"/>
    </source>
</evidence>
<protein>
    <recommendedName>
        <fullName evidence="13">Alpha-1,2-mannosyltransferase</fullName>
    </recommendedName>
</protein>
<keyword evidence="4" id="KW-0808">Transferase</keyword>
<dbReference type="Proteomes" id="UP000244309">
    <property type="component" value="Unassembled WGS sequence"/>
</dbReference>
<evidence type="ECO:0000256" key="6">
    <source>
        <dbReference type="ARBA" id="ARBA00022968"/>
    </source>
</evidence>
<dbReference type="InterPro" id="IPR022751">
    <property type="entry name" value="Alpha_mannosyltransferase"/>
</dbReference>
<keyword evidence="12" id="KW-1185">Reference proteome</keyword>
<dbReference type="GeneID" id="37006513"/>
<dbReference type="InterPro" id="IPR029044">
    <property type="entry name" value="Nucleotide-diphossugar_trans"/>
</dbReference>
<evidence type="ECO:0000256" key="1">
    <source>
        <dbReference type="ARBA" id="ARBA00004323"/>
    </source>
</evidence>
<evidence type="ECO:0000256" key="2">
    <source>
        <dbReference type="ARBA" id="ARBA00004922"/>
    </source>
</evidence>
<evidence type="ECO:0000256" key="8">
    <source>
        <dbReference type="ARBA" id="ARBA00023034"/>
    </source>
</evidence>
<evidence type="ECO:0000313" key="11">
    <source>
        <dbReference type="EMBL" id="PVH18891.1"/>
    </source>
</evidence>
<keyword evidence="5 10" id="KW-0812">Transmembrane</keyword>